<organism evidence="2">
    <name type="scientific">Darwinula stevensoni</name>
    <dbReference type="NCBI Taxonomy" id="69355"/>
    <lineage>
        <taxon>Eukaryota</taxon>
        <taxon>Metazoa</taxon>
        <taxon>Ecdysozoa</taxon>
        <taxon>Arthropoda</taxon>
        <taxon>Crustacea</taxon>
        <taxon>Oligostraca</taxon>
        <taxon>Ostracoda</taxon>
        <taxon>Podocopa</taxon>
        <taxon>Podocopida</taxon>
        <taxon>Darwinulocopina</taxon>
        <taxon>Darwinuloidea</taxon>
        <taxon>Darwinulidae</taxon>
        <taxon>Darwinula</taxon>
    </lineage>
</organism>
<evidence type="ECO:0000313" key="2">
    <source>
        <dbReference type="EMBL" id="CAD7243127.1"/>
    </source>
</evidence>
<accession>A0A7R8X335</accession>
<keyword evidence="3" id="KW-1185">Reference proteome</keyword>
<evidence type="ECO:0000313" key="3">
    <source>
        <dbReference type="Proteomes" id="UP000677054"/>
    </source>
</evidence>
<dbReference type="Proteomes" id="UP000677054">
    <property type="component" value="Unassembled WGS sequence"/>
</dbReference>
<gene>
    <name evidence="2" type="ORF">DSTB1V02_LOCUS3061</name>
</gene>
<sequence length="66" mass="7255">MDELRGRGARRGLMMRMSDGNAQNPAARRWDRCGSLPLSLLALQAVHSISSLLGTRWPLLPSAPLK</sequence>
<name>A0A7R8X335_9CRUS</name>
<reference evidence="2" key="1">
    <citation type="submission" date="2020-11" db="EMBL/GenBank/DDBJ databases">
        <authorList>
            <person name="Tran Van P."/>
        </authorList>
    </citation>
    <scope>NUCLEOTIDE SEQUENCE</scope>
</reference>
<feature type="region of interest" description="Disordered" evidence="1">
    <location>
        <begin position="1"/>
        <end position="26"/>
    </location>
</feature>
<proteinExistence type="predicted"/>
<evidence type="ECO:0000256" key="1">
    <source>
        <dbReference type="SAM" id="MobiDB-lite"/>
    </source>
</evidence>
<dbReference type="EMBL" id="CAJPEV010000371">
    <property type="protein sequence ID" value="CAG0884576.1"/>
    <property type="molecule type" value="Genomic_DNA"/>
</dbReference>
<dbReference type="AlphaFoldDB" id="A0A7R8X335"/>
<protein>
    <submittedName>
        <fullName evidence="2">Uncharacterized protein</fullName>
    </submittedName>
</protein>
<dbReference type="EMBL" id="LR899888">
    <property type="protein sequence ID" value="CAD7243127.1"/>
    <property type="molecule type" value="Genomic_DNA"/>
</dbReference>